<dbReference type="PANTHER" id="PTHR34862">
    <property type="entry name" value="SPARK DOMAIN-CONTAINING PROTEIN"/>
    <property type="match status" value="1"/>
</dbReference>
<sequence length="254" mass="25839">MMHRLLPALLAVAAVSAQSLSTTCQNALTSVASNSDANSCLGIGALVTSFLQPNASLVPQVQNMVNTLCSAQPCSNNTLAGIVANITTGCSAELSATGSTDSTSATITNLVQQYYPTVRDIICLKDNSDGSNCLVQTLNNVQATYGTLSINNLGPIAKNLVATRSVPANITCTNCLKEAYNLVNEKFPSTGSSLKSDVDGVCGSSFTDGSTPSNIVKTAAATSGGKNSDMSLNAMPGFGTIGALIGTSLLAMLA</sequence>
<dbReference type="RefSeq" id="XP_037225575.1">
    <property type="nucleotide sequence ID" value="XM_037357665.1"/>
</dbReference>
<evidence type="ECO:0000259" key="2">
    <source>
        <dbReference type="Pfam" id="PF24855"/>
    </source>
</evidence>
<evidence type="ECO:0000256" key="1">
    <source>
        <dbReference type="SAM" id="SignalP"/>
    </source>
</evidence>
<dbReference type="InterPro" id="IPR056146">
    <property type="entry name" value="DUF7729"/>
</dbReference>
<accession>A0A8H6TF49</accession>
<dbReference type="GeneID" id="59340181"/>
<feature type="domain" description="DUF7729" evidence="2">
    <location>
        <begin position="16"/>
        <end position="206"/>
    </location>
</feature>
<dbReference type="Pfam" id="PF24855">
    <property type="entry name" value="DUF7729"/>
    <property type="match status" value="1"/>
</dbReference>
<name>A0A8H6TF49_9AGAR</name>
<feature type="chain" id="PRO_5034866318" description="DUF7729 domain-containing protein" evidence="1">
    <location>
        <begin position="18"/>
        <end position="254"/>
    </location>
</feature>
<keyword evidence="4" id="KW-1185">Reference proteome</keyword>
<reference evidence="3" key="1">
    <citation type="submission" date="2020-05" db="EMBL/GenBank/DDBJ databases">
        <title>Mycena genomes resolve the evolution of fungal bioluminescence.</title>
        <authorList>
            <person name="Tsai I.J."/>
        </authorList>
    </citation>
    <scope>NUCLEOTIDE SEQUENCE</scope>
    <source>
        <strain evidence="3">171206Taipei</strain>
    </source>
</reference>
<comment type="caution">
    <text evidence="3">The sequence shown here is derived from an EMBL/GenBank/DDBJ whole genome shotgun (WGS) entry which is preliminary data.</text>
</comment>
<gene>
    <name evidence="3" type="ORF">MIND_00070500</name>
</gene>
<feature type="signal peptide" evidence="1">
    <location>
        <begin position="1"/>
        <end position="17"/>
    </location>
</feature>
<dbReference type="EMBL" id="JACAZF010000001">
    <property type="protein sequence ID" value="KAF7315552.1"/>
    <property type="molecule type" value="Genomic_DNA"/>
</dbReference>
<evidence type="ECO:0000313" key="4">
    <source>
        <dbReference type="Proteomes" id="UP000636479"/>
    </source>
</evidence>
<dbReference type="PANTHER" id="PTHR34862:SF1">
    <property type="entry name" value="SPARK DOMAIN-CONTAINING PROTEIN"/>
    <property type="match status" value="1"/>
</dbReference>
<dbReference type="AlphaFoldDB" id="A0A8H6TF49"/>
<protein>
    <recommendedName>
        <fullName evidence="2">DUF7729 domain-containing protein</fullName>
    </recommendedName>
</protein>
<dbReference type="OrthoDB" id="2536450at2759"/>
<proteinExistence type="predicted"/>
<keyword evidence="1" id="KW-0732">Signal</keyword>
<organism evidence="3 4">
    <name type="scientific">Mycena indigotica</name>
    <dbReference type="NCBI Taxonomy" id="2126181"/>
    <lineage>
        <taxon>Eukaryota</taxon>
        <taxon>Fungi</taxon>
        <taxon>Dikarya</taxon>
        <taxon>Basidiomycota</taxon>
        <taxon>Agaricomycotina</taxon>
        <taxon>Agaricomycetes</taxon>
        <taxon>Agaricomycetidae</taxon>
        <taxon>Agaricales</taxon>
        <taxon>Marasmiineae</taxon>
        <taxon>Mycenaceae</taxon>
        <taxon>Mycena</taxon>
    </lineage>
</organism>
<dbReference type="Proteomes" id="UP000636479">
    <property type="component" value="Unassembled WGS sequence"/>
</dbReference>
<evidence type="ECO:0000313" key="3">
    <source>
        <dbReference type="EMBL" id="KAF7315552.1"/>
    </source>
</evidence>